<evidence type="ECO:0008006" key="9">
    <source>
        <dbReference type="Google" id="ProtNLM"/>
    </source>
</evidence>
<name>A0A1Y2CVF7_9FUNG</name>
<dbReference type="InterPro" id="IPR008949">
    <property type="entry name" value="Isoprenoid_synthase_dom_sf"/>
</dbReference>
<comment type="similarity">
    <text evidence="6">Belongs to the NDUFAF6 family.</text>
</comment>
<comment type="subcellular location">
    <subcellularLocation>
        <location evidence="1">Mitochondrion inner membrane</location>
    </subcellularLocation>
</comment>
<evidence type="ECO:0000313" key="7">
    <source>
        <dbReference type="EMBL" id="ORY51011.1"/>
    </source>
</evidence>
<dbReference type="STRING" id="329046.A0A1Y2CVF7"/>
<proteinExistence type="inferred from homology"/>
<keyword evidence="2" id="KW-0999">Mitochondrion inner membrane</keyword>
<dbReference type="SUPFAM" id="SSF48576">
    <property type="entry name" value="Terpenoid synthases"/>
    <property type="match status" value="1"/>
</dbReference>
<evidence type="ECO:0000256" key="6">
    <source>
        <dbReference type="ARBA" id="ARBA00038273"/>
    </source>
</evidence>
<dbReference type="PANTHER" id="PTHR21181">
    <property type="match status" value="1"/>
</dbReference>
<evidence type="ECO:0000256" key="5">
    <source>
        <dbReference type="ARBA" id="ARBA00023136"/>
    </source>
</evidence>
<dbReference type="Proteomes" id="UP000193642">
    <property type="component" value="Unassembled WGS sequence"/>
</dbReference>
<accession>A0A1Y2CVF7</accession>
<dbReference type="GO" id="GO:0005743">
    <property type="term" value="C:mitochondrial inner membrane"/>
    <property type="evidence" value="ECO:0007669"/>
    <property type="project" value="UniProtKB-SubCell"/>
</dbReference>
<evidence type="ECO:0000256" key="2">
    <source>
        <dbReference type="ARBA" id="ARBA00022792"/>
    </source>
</evidence>
<dbReference type="AlphaFoldDB" id="A0A1Y2CVF7"/>
<keyword evidence="3" id="KW-0809">Transit peptide</keyword>
<evidence type="ECO:0000256" key="3">
    <source>
        <dbReference type="ARBA" id="ARBA00022946"/>
    </source>
</evidence>
<dbReference type="EMBL" id="MCGO01000006">
    <property type="protein sequence ID" value="ORY51011.1"/>
    <property type="molecule type" value="Genomic_DNA"/>
</dbReference>
<evidence type="ECO:0000256" key="4">
    <source>
        <dbReference type="ARBA" id="ARBA00023128"/>
    </source>
</evidence>
<sequence>MQSVQQHCLNAVRTSDWEGYVSSLFVLPRGRDAVFAVRAFNCEVAAVRDSVARSAHEETIAKMRFKFWRDLVDGVYANKPINHHVAQSLAAALDQGAPLSKQFLHRIISAREADFTSNSLYPTTDALEKYAEQTQSSLLYLQLEACGVQNYKVDHIASHIGKAIGIATVLRSTPVHVPNRQLYLPSELMTKFLKRAPKHNLSSEDVFRSGPSEKLADIVFELASLADNHLYTARAEIEEMKEQFPQIAVPALLSAIACDNYLKRLESVQFDVFNPRLRTRNWKLLYNLWKHNRSGKL</sequence>
<dbReference type="InterPro" id="IPR002060">
    <property type="entry name" value="Squ/phyt_synthse"/>
</dbReference>
<dbReference type="Pfam" id="PF00494">
    <property type="entry name" value="SQS_PSY"/>
    <property type="match status" value="1"/>
</dbReference>
<protein>
    <recommendedName>
        <fullName evidence="9">Terpenoid synthase</fullName>
    </recommendedName>
</protein>
<reference evidence="7 8" key="1">
    <citation type="submission" date="2016-07" db="EMBL/GenBank/DDBJ databases">
        <title>Pervasive Adenine N6-methylation of Active Genes in Fungi.</title>
        <authorList>
            <consortium name="DOE Joint Genome Institute"/>
            <person name="Mondo S.J."/>
            <person name="Dannebaum R.O."/>
            <person name="Kuo R.C."/>
            <person name="Labutti K."/>
            <person name="Haridas S."/>
            <person name="Kuo A."/>
            <person name="Salamov A."/>
            <person name="Ahrendt S.R."/>
            <person name="Lipzen A."/>
            <person name="Sullivan W."/>
            <person name="Andreopoulos W.B."/>
            <person name="Clum A."/>
            <person name="Lindquist E."/>
            <person name="Daum C."/>
            <person name="Ramamoorthy G.K."/>
            <person name="Gryganskyi A."/>
            <person name="Culley D."/>
            <person name="Magnuson J.K."/>
            <person name="James T.Y."/>
            <person name="O'Malley M.A."/>
            <person name="Stajich J.E."/>
            <person name="Spatafora J.W."/>
            <person name="Visel A."/>
            <person name="Grigoriev I.V."/>
        </authorList>
    </citation>
    <scope>NUCLEOTIDE SEQUENCE [LARGE SCALE GENOMIC DNA]</scope>
    <source>
        <strain evidence="7 8">JEL800</strain>
    </source>
</reference>
<evidence type="ECO:0000256" key="1">
    <source>
        <dbReference type="ARBA" id="ARBA00004273"/>
    </source>
</evidence>
<organism evidence="7 8">
    <name type="scientific">Rhizoclosmatium globosum</name>
    <dbReference type="NCBI Taxonomy" id="329046"/>
    <lineage>
        <taxon>Eukaryota</taxon>
        <taxon>Fungi</taxon>
        <taxon>Fungi incertae sedis</taxon>
        <taxon>Chytridiomycota</taxon>
        <taxon>Chytridiomycota incertae sedis</taxon>
        <taxon>Chytridiomycetes</taxon>
        <taxon>Chytridiales</taxon>
        <taxon>Chytriomycetaceae</taxon>
        <taxon>Rhizoclosmatium</taxon>
    </lineage>
</organism>
<dbReference type="OrthoDB" id="270318at2759"/>
<comment type="caution">
    <text evidence="7">The sequence shown here is derived from an EMBL/GenBank/DDBJ whole genome shotgun (WGS) entry which is preliminary data.</text>
</comment>
<dbReference type="Gene3D" id="1.10.600.10">
    <property type="entry name" value="Farnesyl Diphosphate Synthase"/>
    <property type="match status" value="1"/>
</dbReference>
<keyword evidence="8" id="KW-1185">Reference proteome</keyword>
<keyword evidence="5" id="KW-0472">Membrane</keyword>
<gene>
    <name evidence="7" type="ORF">BCR33DRAFT_757279</name>
</gene>
<dbReference type="PANTHER" id="PTHR21181:SF13">
    <property type="entry name" value="NADH DEHYDROGENASE (UBIQUINONE) COMPLEX I, ASSEMBLY FACTOR 6"/>
    <property type="match status" value="1"/>
</dbReference>
<keyword evidence="4" id="KW-0496">Mitochondrion</keyword>
<dbReference type="GO" id="GO:0032981">
    <property type="term" value="P:mitochondrial respiratory chain complex I assembly"/>
    <property type="evidence" value="ECO:0007669"/>
    <property type="project" value="TreeGrafter"/>
</dbReference>
<evidence type="ECO:0000313" key="8">
    <source>
        <dbReference type="Proteomes" id="UP000193642"/>
    </source>
</evidence>